<dbReference type="InterPro" id="IPR027417">
    <property type="entry name" value="P-loop_NTPase"/>
</dbReference>
<evidence type="ECO:0000256" key="6">
    <source>
        <dbReference type="ARBA" id="ARBA00022840"/>
    </source>
</evidence>
<organism evidence="9 10">
    <name type="scientific">Rhynchospora pubera</name>
    <dbReference type="NCBI Taxonomy" id="906938"/>
    <lineage>
        <taxon>Eukaryota</taxon>
        <taxon>Viridiplantae</taxon>
        <taxon>Streptophyta</taxon>
        <taxon>Embryophyta</taxon>
        <taxon>Tracheophyta</taxon>
        <taxon>Spermatophyta</taxon>
        <taxon>Magnoliopsida</taxon>
        <taxon>Liliopsida</taxon>
        <taxon>Poales</taxon>
        <taxon>Cyperaceae</taxon>
        <taxon>Cyperoideae</taxon>
        <taxon>Rhynchosporeae</taxon>
        <taxon>Rhynchospora</taxon>
    </lineage>
</organism>
<protein>
    <submittedName>
        <fullName evidence="9">Disease resistance protein RGA2</fullName>
    </submittedName>
</protein>
<dbReference type="GO" id="GO:0005524">
    <property type="term" value="F:ATP binding"/>
    <property type="evidence" value="ECO:0007669"/>
    <property type="project" value="UniProtKB-KW"/>
</dbReference>
<evidence type="ECO:0000256" key="3">
    <source>
        <dbReference type="ARBA" id="ARBA00022737"/>
    </source>
</evidence>
<dbReference type="PANTHER" id="PTHR36766:SF40">
    <property type="entry name" value="DISEASE RESISTANCE PROTEIN RGA3"/>
    <property type="match status" value="1"/>
</dbReference>
<keyword evidence="5" id="KW-0611">Plant defense</keyword>
<evidence type="ECO:0000313" key="9">
    <source>
        <dbReference type="EMBL" id="KAJ4794951.1"/>
    </source>
</evidence>
<name>A0AAV8FVP5_9POAL</name>
<dbReference type="Pfam" id="PF18052">
    <property type="entry name" value="Rx_N"/>
    <property type="match status" value="1"/>
</dbReference>
<comment type="caution">
    <text evidence="9">The sequence shown here is derived from an EMBL/GenBank/DDBJ whole genome shotgun (WGS) entry which is preliminary data.</text>
</comment>
<evidence type="ECO:0000256" key="1">
    <source>
        <dbReference type="ARBA" id="ARBA00008894"/>
    </source>
</evidence>
<keyword evidence="10" id="KW-1185">Reference proteome</keyword>
<dbReference type="Gene3D" id="1.20.5.4130">
    <property type="match status" value="1"/>
</dbReference>
<dbReference type="InterPro" id="IPR002182">
    <property type="entry name" value="NB-ARC"/>
</dbReference>
<gene>
    <name evidence="9" type="ORF">LUZ62_046197</name>
</gene>
<dbReference type="Gene3D" id="3.40.50.300">
    <property type="entry name" value="P-loop containing nucleotide triphosphate hydrolases"/>
    <property type="match status" value="1"/>
</dbReference>
<dbReference type="SUPFAM" id="SSF52540">
    <property type="entry name" value="P-loop containing nucleoside triphosphate hydrolases"/>
    <property type="match status" value="1"/>
</dbReference>
<dbReference type="PRINTS" id="PR00364">
    <property type="entry name" value="DISEASERSIST"/>
</dbReference>
<evidence type="ECO:0000256" key="4">
    <source>
        <dbReference type="ARBA" id="ARBA00022741"/>
    </source>
</evidence>
<evidence type="ECO:0000259" key="7">
    <source>
        <dbReference type="Pfam" id="PF00931"/>
    </source>
</evidence>
<dbReference type="InterPro" id="IPR041118">
    <property type="entry name" value="Rx_N"/>
</dbReference>
<dbReference type="EMBL" id="JAMFTS010000002">
    <property type="protein sequence ID" value="KAJ4794951.1"/>
    <property type="molecule type" value="Genomic_DNA"/>
</dbReference>
<dbReference type="Pfam" id="PF00931">
    <property type="entry name" value="NB-ARC"/>
    <property type="match status" value="1"/>
</dbReference>
<reference evidence="9" key="1">
    <citation type="submission" date="2022-08" db="EMBL/GenBank/DDBJ databases">
        <authorList>
            <person name="Marques A."/>
        </authorList>
    </citation>
    <scope>NUCLEOTIDE SEQUENCE</scope>
    <source>
        <strain evidence="9">RhyPub2mFocal</strain>
        <tissue evidence="9">Leaves</tissue>
    </source>
</reference>
<evidence type="ECO:0000256" key="5">
    <source>
        <dbReference type="ARBA" id="ARBA00022821"/>
    </source>
</evidence>
<dbReference type="GO" id="GO:0006952">
    <property type="term" value="P:defense response"/>
    <property type="evidence" value="ECO:0007669"/>
    <property type="project" value="UniProtKB-KW"/>
</dbReference>
<dbReference type="PANTHER" id="PTHR36766">
    <property type="entry name" value="PLANT BROAD-SPECTRUM MILDEW RESISTANCE PROTEIN RPW8"/>
    <property type="match status" value="1"/>
</dbReference>
<proteinExistence type="inferred from homology"/>
<dbReference type="GO" id="GO:0043531">
    <property type="term" value="F:ADP binding"/>
    <property type="evidence" value="ECO:0007669"/>
    <property type="project" value="InterPro"/>
</dbReference>
<feature type="domain" description="NB-ARC" evidence="7">
    <location>
        <begin position="129"/>
        <end position="300"/>
    </location>
</feature>
<dbReference type="AlphaFoldDB" id="A0AAV8FVP5"/>
<comment type="similarity">
    <text evidence="1">Belongs to the disease resistance NB-LRR family.</text>
</comment>
<keyword evidence="3" id="KW-0677">Repeat</keyword>
<evidence type="ECO:0000256" key="2">
    <source>
        <dbReference type="ARBA" id="ARBA00022614"/>
    </source>
</evidence>
<evidence type="ECO:0000313" key="10">
    <source>
        <dbReference type="Proteomes" id="UP001140206"/>
    </source>
</evidence>
<evidence type="ECO:0000259" key="8">
    <source>
        <dbReference type="Pfam" id="PF18052"/>
    </source>
</evidence>
<dbReference type="Proteomes" id="UP001140206">
    <property type="component" value="Chromosome 2"/>
</dbReference>
<keyword evidence="4" id="KW-0547">Nucleotide-binding</keyword>
<keyword evidence="6" id="KW-0067">ATP-binding</keyword>
<feature type="domain" description="Disease resistance N-terminal" evidence="8">
    <location>
        <begin position="3"/>
        <end position="47"/>
    </location>
</feature>
<accession>A0AAV8FVP5</accession>
<keyword evidence="2" id="KW-0433">Leucine-rich repeat</keyword>
<sequence>MRCAGEREIRDKSVKLWLKELQAVAFQAEDILDEWRYELLRLKIEESTDATIATSSSPDGGNKKSLKRAIPDGMAEKIKSVINHFEEISKDREALALKEDEGERQAYAWPGLLPTSHMVNESTVFGRDKDKKNILNFLLFGNRGLTNHILVITIVGMGGVGKTTLAQLVYNDPLIRCYFDMTGWVYVSPQFDVIRITKEVLETISDKAYNGFTGLSAIQQALLKEIKGKKLLLVLDDVWNELPDKWEQFLAPLHVAELVRILVTTRDKAVAQMVQATYAYDLKCLPTAQCKLLFEHYAFGGKIIDNSS</sequence>